<evidence type="ECO:0000259" key="1">
    <source>
        <dbReference type="Pfam" id="PF01882"/>
    </source>
</evidence>
<evidence type="ECO:0000313" key="2">
    <source>
        <dbReference type="EMBL" id="KKW23827.1"/>
    </source>
</evidence>
<dbReference type="AlphaFoldDB" id="A0A0G1Z872"/>
<reference evidence="2 3" key="1">
    <citation type="journal article" date="2015" name="Nature">
        <title>rRNA introns, odd ribosomes, and small enigmatic genomes across a large radiation of phyla.</title>
        <authorList>
            <person name="Brown C.T."/>
            <person name="Hug L.A."/>
            <person name="Thomas B.C."/>
            <person name="Sharon I."/>
            <person name="Castelle C.J."/>
            <person name="Singh A."/>
            <person name="Wilkins M.J."/>
            <person name="Williams K.H."/>
            <person name="Banfield J.F."/>
        </authorList>
    </citation>
    <scope>NUCLEOTIDE SEQUENCE [LARGE SCALE GENOMIC DNA]</scope>
</reference>
<name>A0A0G1Z872_9BACT</name>
<organism evidence="2 3">
    <name type="scientific">Candidatus Kaiserbacteria bacterium GW2011_GWA2_52_12</name>
    <dbReference type="NCBI Taxonomy" id="1618671"/>
    <lineage>
        <taxon>Bacteria</taxon>
        <taxon>Candidatus Kaiseribacteriota</taxon>
    </lineage>
</organism>
<evidence type="ECO:0000313" key="3">
    <source>
        <dbReference type="Proteomes" id="UP000034273"/>
    </source>
</evidence>
<dbReference type="PANTHER" id="PTHR33608:SF6">
    <property type="entry name" value="BLL2464 PROTEIN"/>
    <property type="match status" value="1"/>
</dbReference>
<protein>
    <recommendedName>
        <fullName evidence="1">DUF58 domain-containing protein</fullName>
    </recommendedName>
</protein>
<gene>
    <name evidence="2" type="ORF">UY67_C0016G0014</name>
</gene>
<dbReference type="EMBL" id="LCQW01000016">
    <property type="protein sequence ID" value="KKW23827.1"/>
    <property type="molecule type" value="Genomic_DNA"/>
</dbReference>
<dbReference type="Proteomes" id="UP000034273">
    <property type="component" value="Unassembled WGS sequence"/>
</dbReference>
<dbReference type="InterPro" id="IPR002881">
    <property type="entry name" value="DUF58"/>
</dbReference>
<dbReference type="PANTHER" id="PTHR33608">
    <property type="entry name" value="BLL2464 PROTEIN"/>
    <property type="match status" value="1"/>
</dbReference>
<comment type="caution">
    <text evidence="2">The sequence shown here is derived from an EMBL/GenBank/DDBJ whole genome shotgun (WGS) entry which is preliminary data.</text>
</comment>
<feature type="domain" description="DUF58" evidence="1">
    <location>
        <begin position="16"/>
        <end position="173"/>
    </location>
</feature>
<sequence>MHQSVTKGRGIEVVGYRQYDHSDTARDIAWRASARLPDDDDILSQNFAPEKQMRILMVVDEGHSMRFPRLKPLYADALVRIFASAALDAEDLFSVVGVEGDGMIYSDQLTGEGDLNDFLKAADEQRQRRVYRADVRLLPDLLNELDLKNTLVIFLTDFVRTEWIPFQAMREIDPLQNVRFVAVVLDEWSGFAPTSHSIMFEHVENGMTAVLDMRRGGGVEREVHAFRERLRALRNQGNALGLSVITVPLADENPLRMFYKQWERLFEEN</sequence>
<dbReference type="Pfam" id="PF01882">
    <property type="entry name" value="DUF58"/>
    <property type="match status" value="1"/>
</dbReference>
<proteinExistence type="predicted"/>
<dbReference type="STRING" id="1618671.UY67_C0016G0014"/>
<accession>A0A0G1Z872</accession>